<accession>A0AAW7DHL2</accession>
<evidence type="ECO:0000313" key="2">
    <source>
        <dbReference type="Proteomes" id="UP001173578"/>
    </source>
</evidence>
<organism evidence="1 2">
    <name type="scientific">Empedobacter falsenii</name>
    <dbReference type="NCBI Taxonomy" id="343874"/>
    <lineage>
        <taxon>Bacteria</taxon>
        <taxon>Pseudomonadati</taxon>
        <taxon>Bacteroidota</taxon>
        <taxon>Flavobacteriia</taxon>
        <taxon>Flavobacteriales</taxon>
        <taxon>Weeksellaceae</taxon>
        <taxon>Empedobacter</taxon>
    </lineage>
</organism>
<gene>
    <name evidence="1" type="ORF">HX095_05350</name>
</gene>
<comment type="caution">
    <text evidence="1">The sequence shown here is derived from an EMBL/GenBank/DDBJ whole genome shotgun (WGS) entry which is preliminary data.</text>
</comment>
<proteinExistence type="predicted"/>
<dbReference type="Proteomes" id="UP001173578">
    <property type="component" value="Unassembled WGS sequence"/>
</dbReference>
<sequence>MPITISKLTDQGFLVNGKAVYQDLDGVWKPETKLEYFELHAFKQHLKSVYPSGQNVVSN</sequence>
<reference evidence="1" key="1">
    <citation type="submission" date="2020-06" db="EMBL/GenBank/DDBJ databases">
        <authorList>
            <person name="Dong N."/>
        </authorList>
    </citation>
    <scope>NUCLEOTIDE SEQUENCE</scope>
    <source>
        <strain evidence="1">210</strain>
    </source>
</reference>
<dbReference type="RefSeq" id="WP_286485318.1">
    <property type="nucleotide sequence ID" value="NZ_JACALR010000002.1"/>
</dbReference>
<reference evidence="1" key="2">
    <citation type="journal article" date="2022" name="Sci. Total Environ.">
        <title>Prevalence, transmission, and molecular epidemiology of tet(X)-positive bacteria among humans, animals, and environmental niches in China: An epidemiological, and genomic-based study.</title>
        <authorList>
            <person name="Dong N."/>
            <person name="Zeng Y."/>
            <person name="Cai C."/>
            <person name="Sun C."/>
            <person name="Lu J."/>
            <person name="Liu C."/>
            <person name="Zhou H."/>
            <person name="Sun Q."/>
            <person name="Shu L."/>
            <person name="Wang H."/>
            <person name="Wang Y."/>
            <person name="Wang S."/>
            <person name="Wu C."/>
            <person name="Chan E.W."/>
            <person name="Chen G."/>
            <person name="Shen Z."/>
            <person name="Chen S."/>
            <person name="Zhang R."/>
        </authorList>
    </citation>
    <scope>NUCLEOTIDE SEQUENCE</scope>
    <source>
        <strain evidence="1">210</strain>
    </source>
</reference>
<protein>
    <submittedName>
        <fullName evidence="1">Uncharacterized protein</fullName>
    </submittedName>
</protein>
<dbReference type="AlphaFoldDB" id="A0AAW7DHL2"/>
<evidence type="ECO:0000313" key="1">
    <source>
        <dbReference type="EMBL" id="MDM1550634.1"/>
    </source>
</evidence>
<name>A0AAW7DHL2_9FLAO</name>
<dbReference type="EMBL" id="JACALR010000002">
    <property type="protein sequence ID" value="MDM1550634.1"/>
    <property type="molecule type" value="Genomic_DNA"/>
</dbReference>